<feature type="region of interest" description="Disordered" evidence="1">
    <location>
        <begin position="1"/>
        <end position="117"/>
    </location>
</feature>
<evidence type="ECO:0000313" key="2">
    <source>
        <dbReference type="EMBL" id="CAA9389985.1"/>
    </source>
</evidence>
<protein>
    <submittedName>
        <fullName evidence="2">Uncharacterized protein</fullName>
    </submittedName>
</protein>
<feature type="non-terminal residue" evidence="2">
    <location>
        <position position="1"/>
    </location>
</feature>
<accession>A0A6J4NRW0</accession>
<feature type="compositionally biased region" description="Low complexity" evidence="1">
    <location>
        <begin position="1"/>
        <end position="12"/>
    </location>
</feature>
<organism evidence="2">
    <name type="scientific">uncultured Nocardioides sp</name>
    <dbReference type="NCBI Taxonomy" id="198441"/>
    <lineage>
        <taxon>Bacteria</taxon>
        <taxon>Bacillati</taxon>
        <taxon>Actinomycetota</taxon>
        <taxon>Actinomycetes</taxon>
        <taxon>Propionibacteriales</taxon>
        <taxon>Nocardioidaceae</taxon>
        <taxon>Nocardioides</taxon>
        <taxon>environmental samples</taxon>
    </lineage>
</organism>
<feature type="compositionally biased region" description="Basic residues" evidence="1">
    <location>
        <begin position="72"/>
        <end position="86"/>
    </location>
</feature>
<name>A0A6J4NRW0_9ACTN</name>
<dbReference type="EMBL" id="CADCUM010000090">
    <property type="protein sequence ID" value="CAA9389985.1"/>
    <property type="molecule type" value="Genomic_DNA"/>
</dbReference>
<proteinExistence type="predicted"/>
<evidence type="ECO:0000256" key="1">
    <source>
        <dbReference type="SAM" id="MobiDB-lite"/>
    </source>
</evidence>
<feature type="non-terminal residue" evidence="2">
    <location>
        <position position="117"/>
    </location>
</feature>
<sequence>DRAGAAAQAAAPHRLRRAPPAPRHRRGGGVPRAREALGDVGAGGDDDRAPRGRPGHRSRDAGRPSARGPRGALRHRRRVRGDRRRPRPGDPRQVAAHPVAARGDAADGRRALAAPAL</sequence>
<dbReference type="AlphaFoldDB" id="A0A6J4NRW0"/>
<feature type="compositionally biased region" description="Basic residues" evidence="1">
    <location>
        <begin position="13"/>
        <end position="27"/>
    </location>
</feature>
<gene>
    <name evidence="2" type="ORF">AVDCRST_MAG32-2248</name>
</gene>
<reference evidence="2" key="1">
    <citation type="submission" date="2020-02" db="EMBL/GenBank/DDBJ databases">
        <authorList>
            <person name="Meier V. D."/>
        </authorList>
    </citation>
    <scope>NUCLEOTIDE SEQUENCE</scope>
    <source>
        <strain evidence="2">AVDCRST_MAG32</strain>
    </source>
</reference>